<reference evidence="1 2" key="1">
    <citation type="submission" date="2020-05" db="EMBL/GenBank/DDBJ databases">
        <authorList>
            <person name="Campoy J."/>
            <person name="Schneeberger K."/>
            <person name="Spophaly S."/>
        </authorList>
    </citation>
    <scope>NUCLEOTIDE SEQUENCE [LARGE SCALE GENOMIC DNA]</scope>
    <source>
        <strain evidence="1">PruArmRojPasFocal</strain>
    </source>
</reference>
<evidence type="ECO:0000313" key="2">
    <source>
        <dbReference type="Proteomes" id="UP000507222"/>
    </source>
</evidence>
<proteinExistence type="predicted"/>
<accession>A0A6J5US75</accession>
<protein>
    <submittedName>
        <fullName evidence="1">Uncharacterized protein</fullName>
    </submittedName>
</protein>
<name>A0A6J5US75_PRUAR</name>
<dbReference type="AlphaFoldDB" id="A0A6J5US75"/>
<sequence length="66" mass="7145">MKCFYRQRKSSSIGAISKKNKSQLTTHLAATSFGLDVTQPTTLIAYGDGDFNSFYGKGDGDICSSE</sequence>
<dbReference type="Proteomes" id="UP000507222">
    <property type="component" value="Unassembled WGS sequence"/>
</dbReference>
<evidence type="ECO:0000313" key="1">
    <source>
        <dbReference type="EMBL" id="CAB4278882.1"/>
    </source>
</evidence>
<dbReference type="EMBL" id="CAEKDK010000005">
    <property type="protein sequence ID" value="CAB4278882.1"/>
    <property type="molecule type" value="Genomic_DNA"/>
</dbReference>
<gene>
    <name evidence="1" type="ORF">CURHAP_LOCUS30759</name>
</gene>
<organism evidence="1 2">
    <name type="scientific">Prunus armeniaca</name>
    <name type="common">Apricot</name>
    <name type="synonym">Armeniaca vulgaris</name>
    <dbReference type="NCBI Taxonomy" id="36596"/>
    <lineage>
        <taxon>Eukaryota</taxon>
        <taxon>Viridiplantae</taxon>
        <taxon>Streptophyta</taxon>
        <taxon>Embryophyta</taxon>
        <taxon>Tracheophyta</taxon>
        <taxon>Spermatophyta</taxon>
        <taxon>Magnoliopsida</taxon>
        <taxon>eudicotyledons</taxon>
        <taxon>Gunneridae</taxon>
        <taxon>Pentapetalae</taxon>
        <taxon>rosids</taxon>
        <taxon>fabids</taxon>
        <taxon>Rosales</taxon>
        <taxon>Rosaceae</taxon>
        <taxon>Amygdaloideae</taxon>
        <taxon>Amygdaleae</taxon>
        <taxon>Prunus</taxon>
    </lineage>
</organism>